<dbReference type="InterPro" id="IPR010982">
    <property type="entry name" value="Lambda_DNA-bd_dom_sf"/>
</dbReference>
<dbReference type="Proteomes" id="UP000032434">
    <property type="component" value="Chromosome 1"/>
</dbReference>
<dbReference type="InParanoid" id="A0A061AAT9"/>
<evidence type="ECO:0000256" key="2">
    <source>
        <dbReference type="SAM" id="Phobius"/>
    </source>
</evidence>
<dbReference type="HOGENOM" id="CLU_542530_0_0_14"/>
<evidence type="ECO:0000313" key="5">
    <source>
        <dbReference type="Proteomes" id="UP000032434"/>
    </source>
</evidence>
<sequence length="502" mass="58352">MNLGNKITELRKVNKLSQEELANKLDVSRQSISLWETNQSSPSTEKLIALAKFFNVKVDVLINNEMIDKDNSLIIRTIHSEISYRYLLLETANYFIRHLSKIMPITLILILIIVIGDISLEERLLFVAMFLIIAVPIISIVINYFEHKKAQKNLNFSKKNLQRFIFKDEELVIYFEDGVSTTESKVKYQAFKKAKISNHYLYLEHPSMKRKFFQMDLNDFINGDKGSLLDFLRNKNINVEKVKSRKIAETQNANKKNLFLQKSLFYSLIGSIILTIAIFISVSLILDNASNELNSYYSTRDSMNDIPIFSVLIIPLVVAFFYVMYLSKKNYKSKLIIVSYIIVPIATLGILAMTLVIPGTFNERYSKDYEIAKNIFNIASIYIPEDGLSVSEKTFKFTEDNKTIIPFTEKHKVLLTNNINTFEDSLINNVHWVTSKTILMKAKLNMFIDQEADYYLIYNETANNYNEGELENGINKLYVFYYYFGTNEIKIYEFYLDNNGYN</sequence>
<dbReference type="GO" id="GO:0003677">
    <property type="term" value="F:DNA binding"/>
    <property type="evidence" value="ECO:0007669"/>
    <property type="project" value="UniProtKB-KW"/>
</dbReference>
<dbReference type="PANTHER" id="PTHR46558">
    <property type="entry name" value="TRACRIPTIONAL REGULATORY PROTEIN-RELATED-RELATED"/>
    <property type="match status" value="1"/>
</dbReference>
<feature type="transmembrane region" description="Helical" evidence="2">
    <location>
        <begin position="306"/>
        <end position="325"/>
    </location>
</feature>
<gene>
    <name evidence="4" type="ORF">Aocu_08900</name>
</gene>
<feature type="transmembrane region" description="Helical" evidence="2">
    <location>
        <begin position="102"/>
        <end position="120"/>
    </location>
</feature>
<evidence type="ECO:0000256" key="1">
    <source>
        <dbReference type="ARBA" id="ARBA00023125"/>
    </source>
</evidence>
<dbReference type="Pfam" id="PF01381">
    <property type="entry name" value="HTH_3"/>
    <property type="match status" value="1"/>
</dbReference>
<dbReference type="KEGG" id="aoc:Aocu_08900"/>
<dbReference type="PANTHER" id="PTHR46558:SF13">
    <property type="entry name" value="HTH-TYPE TRANSCRIPTIONAL REGULATOR IMMR"/>
    <property type="match status" value="1"/>
</dbReference>
<feature type="domain" description="HTH cro/C1-type" evidence="3">
    <location>
        <begin position="7"/>
        <end position="61"/>
    </location>
</feature>
<reference evidence="5" key="1">
    <citation type="submission" date="2014-05" db="EMBL/GenBank/DDBJ databases">
        <authorList>
            <person name="Kube M."/>
        </authorList>
    </citation>
    <scope>NUCLEOTIDE SEQUENCE [LARGE SCALE GENOMIC DNA]</scope>
</reference>
<dbReference type="OrthoDB" id="9801008at2"/>
<name>A0A061AAT9_9MOLU</name>
<dbReference type="STRING" id="35623.Aocu_08900"/>
<dbReference type="SMART" id="SM00530">
    <property type="entry name" value="HTH_XRE"/>
    <property type="match status" value="1"/>
</dbReference>
<keyword evidence="2" id="KW-0812">Transmembrane</keyword>
<keyword evidence="5" id="KW-1185">Reference proteome</keyword>
<dbReference type="PATRIC" id="fig|35623.3.peg.889"/>
<dbReference type="PROSITE" id="PS50943">
    <property type="entry name" value="HTH_CROC1"/>
    <property type="match status" value="1"/>
</dbReference>
<keyword evidence="2" id="KW-1133">Transmembrane helix</keyword>
<dbReference type="EMBL" id="LK028559">
    <property type="protein sequence ID" value="CDR30963.1"/>
    <property type="molecule type" value="Genomic_DNA"/>
</dbReference>
<dbReference type="SUPFAM" id="SSF47413">
    <property type="entry name" value="lambda repressor-like DNA-binding domains"/>
    <property type="match status" value="1"/>
</dbReference>
<evidence type="ECO:0000259" key="3">
    <source>
        <dbReference type="PROSITE" id="PS50943"/>
    </source>
</evidence>
<protein>
    <submittedName>
        <fullName evidence="4">Cro/C1-type transcriptional regulator, XRE family</fullName>
    </submittedName>
</protein>
<feature type="transmembrane region" description="Helical" evidence="2">
    <location>
        <begin position="264"/>
        <end position="286"/>
    </location>
</feature>
<proteinExistence type="predicted"/>
<accession>A0A061AAT9</accession>
<keyword evidence="2" id="KW-0472">Membrane</keyword>
<dbReference type="AlphaFoldDB" id="A0A061AAT9"/>
<dbReference type="RefSeq" id="WP_052670056.1">
    <property type="nucleotide sequence ID" value="NZ_FUZK01000001.1"/>
</dbReference>
<evidence type="ECO:0000313" key="4">
    <source>
        <dbReference type="EMBL" id="CDR30963.1"/>
    </source>
</evidence>
<dbReference type="Gene3D" id="1.10.260.40">
    <property type="entry name" value="lambda repressor-like DNA-binding domains"/>
    <property type="match status" value="1"/>
</dbReference>
<dbReference type="CDD" id="cd00093">
    <property type="entry name" value="HTH_XRE"/>
    <property type="match status" value="1"/>
</dbReference>
<keyword evidence="1" id="KW-0238">DNA-binding</keyword>
<feature type="transmembrane region" description="Helical" evidence="2">
    <location>
        <begin position="126"/>
        <end position="145"/>
    </location>
</feature>
<dbReference type="InterPro" id="IPR001387">
    <property type="entry name" value="Cro/C1-type_HTH"/>
</dbReference>
<organism evidence="4 5">
    <name type="scientific">Acholeplasma oculi</name>
    <dbReference type="NCBI Taxonomy" id="35623"/>
    <lineage>
        <taxon>Bacteria</taxon>
        <taxon>Bacillati</taxon>
        <taxon>Mycoplasmatota</taxon>
        <taxon>Mollicutes</taxon>
        <taxon>Acholeplasmatales</taxon>
        <taxon>Acholeplasmataceae</taxon>
        <taxon>Acholeplasma</taxon>
    </lineage>
</organism>
<feature type="transmembrane region" description="Helical" evidence="2">
    <location>
        <begin position="337"/>
        <end position="357"/>
    </location>
</feature>